<evidence type="ECO:0000259" key="1">
    <source>
        <dbReference type="Pfam" id="PF13490"/>
    </source>
</evidence>
<dbReference type="OrthoDB" id="6843348at2"/>
<protein>
    <submittedName>
        <fullName evidence="2">Transmembrane transcriptional regulator (Anti-sigma factor RsiW)</fullName>
    </submittedName>
</protein>
<reference evidence="2 3" key="1">
    <citation type="submission" date="2016-10" db="EMBL/GenBank/DDBJ databases">
        <authorList>
            <person name="de Groot N.N."/>
        </authorList>
    </citation>
    <scope>NUCLEOTIDE SEQUENCE [LARGE SCALE GENOMIC DNA]</scope>
    <source>
        <strain evidence="2 3">LMG 2247</strain>
    </source>
</reference>
<keyword evidence="2" id="KW-0812">Transmembrane</keyword>
<dbReference type="Pfam" id="PF13490">
    <property type="entry name" value="zf-HC2"/>
    <property type="match status" value="1"/>
</dbReference>
<organism evidence="2 3">
    <name type="scientific">Paraburkholderia phenazinium</name>
    <dbReference type="NCBI Taxonomy" id="60549"/>
    <lineage>
        <taxon>Bacteria</taxon>
        <taxon>Pseudomonadati</taxon>
        <taxon>Pseudomonadota</taxon>
        <taxon>Betaproteobacteria</taxon>
        <taxon>Burkholderiales</taxon>
        <taxon>Burkholderiaceae</taxon>
        <taxon>Paraburkholderia</taxon>
    </lineage>
</organism>
<evidence type="ECO:0000313" key="3">
    <source>
        <dbReference type="Proteomes" id="UP000199706"/>
    </source>
</evidence>
<proteinExistence type="predicted"/>
<dbReference type="InterPro" id="IPR027383">
    <property type="entry name" value="Znf_put"/>
</dbReference>
<accession>A0A1G8B701</accession>
<dbReference type="EMBL" id="FNCJ01000008">
    <property type="protein sequence ID" value="SDH28977.1"/>
    <property type="molecule type" value="Genomic_DNA"/>
</dbReference>
<sequence>MKMDSILLMAYVDGELSAEECQEVEKEIAVSPDVAEFVAQLQTSRLPYTEAFAQQKLPPVPDSLTEAVAAMARAHAQRIATPGANDAALEHSPFAPPSAPVRSRLREAAPWLAVAFVAGVFCCGIGLRFVPGLGAGPDANSAATVAAADPQASSWVAAAAGYQQLYSRETIAQVPVNAELSAQTLDEIRHQDGLDLRIPDLSQAGLTFKRVQRLRFNDKPLVQIVYLPQQGAPIALCVMKDTQADAAIAEQHIDSMNVVTWRHAALSYALIGKPEGVDLSALAKNISANSTQTLFGDAGISMLAAN</sequence>
<dbReference type="RefSeq" id="WP_090686244.1">
    <property type="nucleotide sequence ID" value="NZ_CADERL010000027.1"/>
</dbReference>
<feature type="domain" description="Putative zinc-finger" evidence="1">
    <location>
        <begin position="7"/>
        <end position="25"/>
    </location>
</feature>
<gene>
    <name evidence="2" type="ORF">SAMN05216466_108279</name>
</gene>
<dbReference type="Proteomes" id="UP000199706">
    <property type="component" value="Unassembled WGS sequence"/>
</dbReference>
<dbReference type="AlphaFoldDB" id="A0A1G8B701"/>
<name>A0A1G8B701_9BURK</name>
<evidence type="ECO:0000313" key="2">
    <source>
        <dbReference type="EMBL" id="SDH28977.1"/>
    </source>
</evidence>
<keyword evidence="2" id="KW-0472">Membrane</keyword>